<sequence>MIKIKISPNSFYKKLDKHLEKGNDILEKQISEPKLLETEINEWVKNAVDFLENNTLNLPEKLITDIQHTVTEDWITFGLLERDFDKNPESHIEYLTKHLKKKIKAFKVTSDYLSISEIIKGNEKPELSSIQEKITFVLQKLYELYNDNFYSISMIFEINEIDYRENEPNEIAENLKKRGYGIRETDYTTKDLLKISVKGAAYVERQNKRQKNKEKKTKDAKINEKIDLVLAKLEKLGYGQEIIFDEIEELRGLSKKLNKKTWSQVIKGKVMDLALSELISKETASFIYESLVEDKFKLLK</sequence>
<reference evidence="1 2" key="1">
    <citation type="submission" date="2023-11" db="EMBL/GenBank/DDBJ databases">
        <title>Winogradskyella pelagius sp. nov., isolated from coastal sediment.</title>
        <authorList>
            <person name="Li F."/>
        </authorList>
    </citation>
    <scope>NUCLEOTIDE SEQUENCE [LARGE SCALE GENOMIC DNA]</scope>
    <source>
        <strain evidence="1 2">KCTC 23502</strain>
    </source>
</reference>
<name>A0ABU5EUD6_9FLAO</name>
<comment type="caution">
    <text evidence="1">The sequence shown here is derived from an EMBL/GenBank/DDBJ whole genome shotgun (WGS) entry which is preliminary data.</text>
</comment>
<protein>
    <submittedName>
        <fullName evidence="1">Uncharacterized protein</fullName>
    </submittedName>
</protein>
<proteinExistence type="predicted"/>
<gene>
    <name evidence="1" type="ORF">SNF14_14375</name>
</gene>
<dbReference type="EMBL" id="JAXDAE010000027">
    <property type="protein sequence ID" value="MDY2588526.1"/>
    <property type="molecule type" value="Genomic_DNA"/>
</dbReference>
<evidence type="ECO:0000313" key="2">
    <source>
        <dbReference type="Proteomes" id="UP001285855"/>
    </source>
</evidence>
<dbReference type="Proteomes" id="UP001285855">
    <property type="component" value="Unassembled WGS sequence"/>
</dbReference>
<keyword evidence="2" id="KW-1185">Reference proteome</keyword>
<accession>A0ABU5EUD6</accession>
<dbReference type="RefSeq" id="WP_320556868.1">
    <property type="nucleotide sequence ID" value="NZ_JAXDAE010000027.1"/>
</dbReference>
<organism evidence="1 2">
    <name type="scientific">Winogradskyella aquimaris</name>
    <dbReference type="NCBI Taxonomy" id="864074"/>
    <lineage>
        <taxon>Bacteria</taxon>
        <taxon>Pseudomonadati</taxon>
        <taxon>Bacteroidota</taxon>
        <taxon>Flavobacteriia</taxon>
        <taxon>Flavobacteriales</taxon>
        <taxon>Flavobacteriaceae</taxon>
        <taxon>Winogradskyella</taxon>
    </lineage>
</organism>
<evidence type="ECO:0000313" key="1">
    <source>
        <dbReference type="EMBL" id="MDY2588526.1"/>
    </source>
</evidence>